<organism evidence="3 15">
    <name type="scientific">Phytophthora fragariae</name>
    <dbReference type="NCBI Taxonomy" id="53985"/>
    <lineage>
        <taxon>Eukaryota</taxon>
        <taxon>Sar</taxon>
        <taxon>Stramenopiles</taxon>
        <taxon>Oomycota</taxon>
        <taxon>Peronosporomycetes</taxon>
        <taxon>Peronosporales</taxon>
        <taxon>Peronosporaceae</taxon>
        <taxon>Phytophthora</taxon>
    </lineage>
</organism>
<protein>
    <submittedName>
        <fullName evidence="3">Uncharacterized protein</fullName>
    </submittedName>
</protein>
<dbReference type="Proteomes" id="UP000440367">
    <property type="component" value="Unassembled WGS sequence"/>
</dbReference>
<dbReference type="AlphaFoldDB" id="A0A6A3GYF5"/>
<proteinExistence type="predicted"/>
<evidence type="ECO:0000313" key="4">
    <source>
        <dbReference type="EMBL" id="KAE9060943.1"/>
    </source>
</evidence>
<dbReference type="EMBL" id="QXGF01005019">
    <property type="protein sequence ID" value="KAE8919061.1"/>
    <property type="molecule type" value="Genomic_DNA"/>
</dbReference>
<reference evidence="15 16" key="1">
    <citation type="submission" date="2018-09" db="EMBL/GenBank/DDBJ databases">
        <title>Genomic investigation of the strawberry pathogen Phytophthora fragariae indicates pathogenicity is determined by transcriptional variation in three key races.</title>
        <authorList>
            <person name="Adams T.M."/>
            <person name="Armitage A.D."/>
            <person name="Sobczyk M.K."/>
            <person name="Bates H.J."/>
            <person name="Dunwell J.M."/>
            <person name="Nellist C.F."/>
            <person name="Harrison R.J."/>
        </authorList>
    </citation>
    <scope>NUCLEOTIDE SEQUENCE [LARGE SCALE GENOMIC DNA]</scope>
    <source>
        <strain evidence="9 12">BC-1</strain>
        <strain evidence="8 16">BC-23</strain>
        <strain evidence="7 11">NOV-27</strain>
        <strain evidence="6 13">NOV-5</strain>
        <strain evidence="5 14">NOV-71</strain>
        <strain evidence="2 10">NOV-9</strain>
        <strain evidence="4 17">ONT-3</strain>
        <strain evidence="3 15">SCRP245</strain>
    </source>
</reference>
<dbReference type="EMBL" id="QXGA01005450">
    <property type="protein sequence ID" value="KAE9067083.1"/>
    <property type="molecule type" value="Genomic_DNA"/>
</dbReference>
<accession>A0A6A3GYF5</accession>
<evidence type="ECO:0000313" key="7">
    <source>
        <dbReference type="EMBL" id="KAE9163647.1"/>
    </source>
</evidence>
<evidence type="ECO:0000313" key="3">
    <source>
        <dbReference type="EMBL" id="KAE8962027.1"/>
    </source>
</evidence>
<dbReference type="Proteomes" id="UP000488956">
    <property type="component" value="Unassembled WGS sequence"/>
</dbReference>
<evidence type="ECO:0000313" key="16">
    <source>
        <dbReference type="Proteomes" id="UP000476176"/>
    </source>
</evidence>
<evidence type="ECO:0000256" key="1">
    <source>
        <dbReference type="SAM" id="MobiDB-lite"/>
    </source>
</evidence>
<dbReference type="Proteomes" id="UP000460718">
    <property type="component" value="Unassembled WGS sequence"/>
</dbReference>
<comment type="caution">
    <text evidence="3">The sequence shown here is derived from an EMBL/GenBank/DDBJ whole genome shotgun (WGS) entry which is preliminary data.</text>
</comment>
<evidence type="ECO:0000313" key="17">
    <source>
        <dbReference type="Proteomes" id="UP000488956"/>
    </source>
</evidence>
<feature type="non-terminal residue" evidence="3">
    <location>
        <position position="127"/>
    </location>
</feature>
<evidence type="ECO:0000313" key="2">
    <source>
        <dbReference type="EMBL" id="KAE8919061.1"/>
    </source>
</evidence>
<dbReference type="EMBL" id="QXFZ01005099">
    <property type="protein sequence ID" value="KAE9061944.1"/>
    <property type="molecule type" value="Genomic_DNA"/>
</dbReference>
<feature type="compositionally biased region" description="Low complexity" evidence="1">
    <location>
        <begin position="42"/>
        <end position="54"/>
    </location>
</feature>
<sequence>MRYTSSHAAVAQAAAAPSMRPSDSNLHYTKSGALDMRYKSSQAVAQQLNKAAAAPSSGDLHNTKSGALDMRYKTSREVVQKMEKMGLDSTSTKGKSSSKKAAKPQKRVAGVPHDLPVTKAGTPDLRT</sequence>
<evidence type="ECO:0000313" key="11">
    <source>
        <dbReference type="Proteomes" id="UP000433483"/>
    </source>
</evidence>
<evidence type="ECO:0000313" key="6">
    <source>
        <dbReference type="EMBL" id="KAE9067083.1"/>
    </source>
</evidence>
<feature type="compositionally biased region" description="Basic and acidic residues" evidence="1">
    <location>
        <begin position="70"/>
        <end position="86"/>
    </location>
</feature>
<feature type="compositionally biased region" description="Basic residues" evidence="1">
    <location>
        <begin position="96"/>
        <end position="106"/>
    </location>
</feature>
<feature type="region of interest" description="Disordered" evidence="1">
    <location>
        <begin position="1"/>
        <end position="30"/>
    </location>
</feature>
<dbReference type="Proteomes" id="UP000476176">
    <property type="component" value="Unassembled WGS sequence"/>
</dbReference>
<evidence type="ECO:0000313" key="12">
    <source>
        <dbReference type="Proteomes" id="UP000440367"/>
    </source>
</evidence>
<keyword evidence="11" id="KW-1185">Reference proteome</keyword>
<dbReference type="EMBL" id="QXFW01005431">
    <property type="protein sequence ID" value="KAE8962027.1"/>
    <property type="molecule type" value="Genomic_DNA"/>
</dbReference>
<dbReference type="EMBL" id="QXGC01005410">
    <property type="protein sequence ID" value="KAE9165398.1"/>
    <property type="molecule type" value="Genomic_DNA"/>
</dbReference>
<dbReference type="Proteomes" id="UP000433483">
    <property type="component" value="Unassembled WGS sequence"/>
</dbReference>
<dbReference type="EMBL" id="QXGD01004920">
    <property type="protein sequence ID" value="KAE9168229.1"/>
    <property type="molecule type" value="Genomic_DNA"/>
</dbReference>
<gene>
    <name evidence="9" type="ORF">PF002_g30666</name>
    <name evidence="8" type="ORF">PF004_g29513</name>
    <name evidence="7" type="ORF">PF005_g30361</name>
    <name evidence="6" type="ORF">PF006_g30071</name>
    <name evidence="5" type="ORF">PF007_g30080</name>
    <name evidence="2" type="ORF">PF009_g30628</name>
    <name evidence="4" type="ORF">PF010_g30012</name>
    <name evidence="3" type="ORF">PF011_g29539</name>
</gene>
<evidence type="ECO:0000313" key="14">
    <source>
        <dbReference type="Proteomes" id="UP000441208"/>
    </source>
</evidence>
<dbReference type="Proteomes" id="UP000441208">
    <property type="component" value="Unassembled WGS sequence"/>
</dbReference>
<evidence type="ECO:0000313" key="10">
    <source>
        <dbReference type="Proteomes" id="UP000429523"/>
    </source>
</evidence>
<evidence type="ECO:0000313" key="5">
    <source>
        <dbReference type="EMBL" id="KAE9061944.1"/>
    </source>
</evidence>
<dbReference type="OrthoDB" id="129253at2759"/>
<evidence type="ECO:0000313" key="9">
    <source>
        <dbReference type="EMBL" id="KAE9168229.1"/>
    </source>
</evidence>
<dbReference type="Proteomes" id="UP000429523">
    <property type="component" value="Unassembled WGS sequence"/>
</dbReference>
<name>A0A6A3GYF5_9STRA</name>
<evidence type="ECO:0000313" key="8">
    <source>
        <dbReference type="EMBL" id="KAE9165398.1"/>
    </source>
</evidence>
<evidence type="ECO:0000313" key="13">
    <source>
        <dbReference type="Proteomes" id="UP000440732"/>
    </source>
</evidence>
<feature type="region of interest" description="Disordered" evidence="1">
    <location>
        <begin position="42"/>
        <end position="127"/>
    </location>
</feature>
<dbReference type="EMBL" id="QXGB01005231">
    <property type="protein sequence ID" value="KAE9163647.1"/>
    <property type="molecule type" value="Genomic_DNA"/>
</dbReference>
<evidence type="ECO:0000313" key="15">
    <source>
        <dbReference type="Proteomes" id="UP000460718"/>
    </source>
</evidence>
<dbReference type="Proteomes" id="UP000440732">
    <property type="component" value="Unassembled WGS sequence"/>
</dbReference>
<dbReference type="EMBL" id="QXFX01005368">
    <property type="protein sequence ID" value="KAE9060943.1"/>
    <property type="molecule type" value="Genomic_DNA"/>
</dbReference>